<evidence type="ECO:0000256" key="1">
    <source>
        <dbReference type="SAM" id="Coils"/>
    </source>
</evidence>
<gene>
    <name evidence="3" type="ORF">FSP39_023523</name>
</gene>
<dbReference type="GO" id="GO:0000139">
    <property type="term" value="C:Golgi membrane"/>
    <property type="evidence" value="ECO:0007669"/>
    <property type="project" value="InterPro"/>
</dbReference>
<keyword evidence="1" id="KW-0175">Coiled coil</keyword>
<organism evidence="3 4">
    <name type="scientific">Pinctada imbricata</name>
    <name type="common">Atlantic pearl-oyster</name>
    <name type="synonym">Pinctada martensii</name>
    <dbReference type="NCBI Taxonomy" id="66713"/>
    <lineage>
        <taxon>Eukaryota</taxon>
        <taxon>Metazoa</taxon>
        <taxon>Spiralia</taxon>
        <taxon>Lophotrochozoa</taxon>
        <taxon>Mollusca</taxon>
        <taxon>Bivalvia</taxon>
        <taxon>Autobranchia</taxon>
        <taxon>Pteriomorphia</taxon>
        <taxon>Pterioida</taxon>
        <taxon>Pterioidea</taxon>
        <taxon>Pteriidae</taxon>
        <taxon>Pinctada</taxon>
    </lineage>
</organism>
<proteinExistence type="predicted"/>
<dbReference type="PANTHER" id="PTHR22909:SF24">
    <property type="entry name" value="GOLGI INTEGRAL MEMBRANE PROTEIN 4-RELATED"/>
    <property type="match status" value="1"/>
</dbReference>
<keyword evidence="4" id="KW-1185">Reference proteome</keyword>
<dbReference type="EMBL" id="VSWD01000004">
    <property type="protein sequence ID" value="KAK3105364.1"/>
    <property type="molecule type" value="Genomic_DNA"/>
</dbReference>
<comment type="caution">
    <text evidence="3">The sequence shown here is derived from an EMBL/GenBank/DDBJ whole genome shotgun (WGS) entry which is preliminary data.</text>
</comment>
<feature type="transmembrane region" description="Helical" evidence="2">
    <location>
        <begin position="6"/>
        <end position="26"/>
    </location>
</feature>
<sequence length="166" mass="19708">MTRRNGSVIKYIVFIVLFLGVVYFIYMHNKVNEKLKDTERTAERYRREQESCSSQLQESLIQLLVQKKSFLLFQTQNDDLQAEYSKLNLDLQKDKEEQKQVESQRNQEYMQLKQEKELELTSLKDQLANLGREKQQLADEVNSLRTQLQNAQVKMNNELPHPKSPQ</sequence>
<dbReference type="InterPro" id="IPR042336">
    <property type="entry name" value="GOLIM4"/>
</dbReference>
<evidence type="ECO:0000313" key="4">
    <source>
        <dbReference type="Proteomes" id="UP001186944"/>
    </source>
</evidence>
<evidence type="ECO:0000313" key="3">
    <source>
        <dbReference type="EMBL" id="KAK3105364.1"/>
    </source>
</evidence>
<dbReference type="PANTHER" id="PTHR22909">
    <property type="entry name" value="GOLGI INTEGRAL MEMBRANE PROTEIN 4"/>
    <property type="match status" value="1"/>
</dbReference>
<keyword evidence="2" id="KW-0812">Transmembrane</keyword>
<dbReference type="AlphaFoldDB" id="A0AA88YQ75"/>
<protein>
    <submittedName>
        <fullName evidence="3">Uncharacterized protein</fullName>
    </submittedName>
</protein>
<dbReference type="Proteomes" id="UP001186944">
    <property type="component" value="Unassembled WGS sequence"/>
</dbReference>
<reference evidence="3" key="1">
    <citation type="submission" date="2019-08" db="EMBL/GenBank/DDBJ databases">
        <title>The improved chromosome-level genome for the pearl oyster Pinctada fucata martensii using PacBio sequencing and Hi-C.</title>
        <authorList>
            <person name="Zheng Z."/>
        </authorList>
    </citation>
    <scope>NUCLEOTIDE SEQUENCE</scope>
    <source>
        <strain evidence="3">ZZ-2019</strain>
        <tissue evidence="3">Adductor muscle</tissue>
    </source>
</reference>
<accession>A0AA88YQ75</accession>
<name>A0AA88YQ75_PINIB</name>
<evidence type="ECO:0000256" key="2">
    <source>
        <dbReference type="SAM" id="Phobius"/>
    </source>
</evidence>
<feature type="coiled-coil region" evidence="1">
    <location>
        <begin position="28"/>
        <end position="154"/>
    </location>
</feature>
<keyword evidence="2" id="KW-1133">Transmembrane helix</keyword>
<keyword evidence="2" id="KW-0472">Membrane</keyword>